<keyword evidence="3" id="KW-1185">Reference proteome</keyword>
<protein>
    <recommendedName>
        <fullName evidence="4">Helix-turn-helix domain-containing protein</fullName>
    </recommendedName>
</protein>
<feature type="compositionally biased region" description="Basic and acidic residues" evidence="1">
    <location>
        <begin position="223"/>
        <end position="232"/>
    </location>
</feature>
<evidence type="ECO:0008006" key="4">
    <source>
        <dbReference type="Google" id="ProtNLM"/>
    </source>
</evidence>
<reference evidence="2 3" key="1">
    <citation type="submission" date="2020-08" db="EMBL/GenBank/DDBJ databases">
        <title>Sequencing the genomes of 1000 actinobacteria strains.</title>
        <authorList>
            <person name="Klenk H.-P."/>
        </authorList>
    </citation>
    <scope>NUCLEOTIDE SEQUENCE [LARGE SCALE GENOMIC DNA]</scope>
    <source>
        <strain evidence="2 3">DSM 44786</strain>
    </source>
</reference>
<sequence length="293" mass="31895">MATDRPDRIQSVRNAWINALRDETLRIRTPEMARVAHVGHMIATYADADGGNAFPGQDTLAALVGGTDEAVARAVKVLVAVGVLRQKRRPNASAMYQLLMPVGRQLDWETHMHLYTETRQKRAREAQKARIAEELMASRTPSQDGIRTPSQAGFPDTVLGGVSGSRPRTGSDGPEPVLGRPRNPSQDGFRTPSQAGGTSTPTYGRDPENHHTPVGLSHQPQVRARDDPENDHPSPQAQPERAIACEVPGCRGGIGLACTGTGPTLRVKPQSHPSRIDAWHQRQHQRRQPTDAA</sequence>
<feature type="compositionally biased region" description="Polar residues" evidence="1">
    <location>
        <begin position="139"/>
        <end position="151"/>
    </location>
</feature>
<proteinExistence type="predicted"/>
<comment type="caution">
    <text evidence="2">The sequence shown here is derived from an EMBL/GenBank/DDBJ whole genome shotgun (WGS) entry which is preliminary data.</text>
</comment>
<name>A0A7W7SGS7_9ACTN</name>
<feature type="compositionally biased region" description="Polar residues" evidence="1">
    <location>
        <begin position="183"/>
        <end position="202"/>
    </location>
</feature>
<accession>A0A7W7SGS7</accession>
<feature type="region of interest" description="Disordered" evidence="1">
    <location>
        <begin position="256"/>
        <end position="293"/>
    </location>
</feature>
<evidence type="ECO:0000256" key="1">
    <source>
        <dbReference type="SAM" id="MobiDB-lite"/>
    </source>
</evidence>
<feature type="region of interest" description="Disordered" evidence="1">
    <location>
        <begin position="135"/>
        <end position="240"/>
    </location>
</feature>
<dbReference type="AlphaFoldDB" id="A0A7W7SGS7"/>
<organism evidence="2 3">
    <name type="scientific">Kitasatospora gansuensis</name>
    <dbReference type="NCBI Taxonomy" id="258050"/>
    <lineage>
        <taxon>Bacteria</taxon>
        <taxon>Bacillati</taxon>
        <taxon>Actinomycetota</taxon>
        <taxon>Actinomycetes</taxon>
        <taxon>Kitasatosporales</taxon>
        <taxon>Streptomycetaceae</taxon>
        <taxon>Kitasatospora</taxon>
    </lineage>
</organism>
<dbReference type="EMBL" id="JACHJR010000001">
    <property type="protein sequence ID" value="MBB4949673.1"/>
    <property type="molecule type" value="Genomic_DNA"/>
</dbReference>
<dbReference type="Proteomes" id="UP000573327">
    <property type="component" value="Unassembled WGS sequence"/>
</dbReference>
<evidence type="ECO:0000313" key="3">
    <source>
        <dbReference type="Proteomes" id="UP000573327"/>
    </source>
</evidence>
<gene>
    <name evidence="2" type="ORF">F4556_005208</name>
</gene>
<dbReference type="RefSeq" id="WP_184920192.1">
    <property type="nucleotide sequence ID" value="NZ_JACHJR010000001.1"/>
</dbReference>
<evidence type="ECO:0000313" key="2">
    <source>
        <dbReference type="EMBL" id="MBB4949673.1"/>
    </source>
</evidence>